<dbReference type="RefSeq" id="WP_203168598.1">
    <property type="nucleotide sequence ID" value="NZ_JAEVLS010000003.1"/>
</dbReference>
<organism evidence="2 3">
    <name type="scientific">Steroidobacter gossypii</name>
    <dbReference type="NCBI Taxonomy" id="2805490"/>
    <lineage>
        <taxon>Bacteria</taxon>
        <taxon>Pseudomonadati</taxon>
        <taxon>Pseudomonadota</taxon>
        <taxon>Gammaproteobacteria</taxon>
        <taxon>Steroidobacterales</taxon>
        <taxon>Steroidobacteraceae</taxon>
        <taxon>Steroidobacter</taxon>
    </lineage>
</organism>
<keyword evidence="3" id="KW-1185">Reference proteome</keyword>
<dbReference type="EMBL" id="JAEVLS010000003">
    <property type="protein sequence ID" value="MBM0106500.1"/>
    <property type="molecule type" value="Genomic_DNA"/>
</dbReference>
<dbReference type="Proteomes" id="UP000661077">
    <property type="component" value="Unassembled WGS sequence"/>
</dbReference>
<proteinExistence type="predicted"/>
<feature type="region of interest" description="Disordered" evidence="1">
    <location>
        <begin position="235"/>
        <end position="259"/>
    </location>
</feature>
<evidence type="ECO:0000313" key="3">
    <source>
        <dbReference type="Proteomes" id="UP000661077"/>
    </source>
</evidence>
<evidence type="ECO:0000256" key="1">
    <source>
        <dbReference type="SAM" id="MobiDB-lite"/>
    </source>
</evidence>
<comment type="caution">
    <text evidence="2">The sequence shown here is derived from an EMBL/GenBank/DDBJ whole genome shotgun (WGS) entry which is preliminary data.</text>
</comment>
<protein>
    <submittedName>
        <fullName evidence="2">Uncharacterized protein</fullName>
    </submittedName>
</protein>
<reference evidence="2 3" key="1">
    <citation type="journal article" date="2021" name="Int. J. Syst. Evol. Microbiol.">
        <title>Steroidobacter gossypii sp. nov., isolated from soil of cotton cropping field.</title>
        <authorList>
            <person name="Huang R."/>
            <person name="Yang S."/>
            <person name="Zhen C."/>
            <person name="Liu W."/>
        </authorList>
    </citation>
    <scope>NUCLEOTIDE SEQUENCE [LARGE SCALE GENOMIC DNA]</scope>
    <source>
        <strain evidence="2 3">S1-65</strain>
    </source>
</reference>
<accession>A0ABS1WZT9</accession>
<name>A0ABS1WZT9_9GAMM</name>
<gene>
    <name evidence="2" type="ORF">JM946_17360</name>
</gene>
<sequence length="259" mass="29660">MTDLLGAKQLTLIRQARLIARSAERDDRIWLAIEGLPERLPIRASLEMRFGTEIITAATYLDWVIERGDEVDIIVDETGVRIFWIHIAYRDTKADDLRFSEKDDGLFALRTKAGEKAQRQVARTLRDEFQHCIPAAQIVSPGCFEITYAAKKKRTADLICESCRLKVEVKKRNRDRRFRISHSQGRPFWEENNDADWHAFVFPDRSIHWVSNATISAVLAREAFKSGSDQYDAWVDLPSNTPESPPPHCRKPKTAPGSP</sequence>
<evidence type="ECO:0000313" key="2">
    <source>
        <dbReference type="EMBL" id="MBM0106500.1"/>
    </source>
</evidence>